<evidence type="ECO:0000313" key="2">
    <source>
        <dbReference type="Proteomes" id="UP000054630"/>
    </source>
</evidence>
<accession>A0A0V0RF42</accession>
<protein>
    <submittedName>
        <fullName evidence="1">Uncharacterized protein</fullName>
    </submittedName>
</protein>
<dbReference type="Proteomes" id="UP000054630">
    <property type="component" value="Unassembled WGS sequence"/>
</dbReference>
<proteinExistence type="predicted"/>
<reference evidence="1 2" key="1">
    <citation type="submission" date="2015-01" db="EMBL/GenBank/DDBJ databases">
        <title>Evolution of Trichinella species and genotypes.</title>
        <authorList>
            <person name="Korhonen P.K."/>
            <person name="Edoardo P."/>
            <person name="Giuseppe L.R."/>
            <person name="Gasser R.B."/>
        </authorList>
    </citation>
    <scope>NUCLEOTIDE SEQUENCE [LARGE SCALE GENOMIC DNA]</scope>
    <source>
        <strain evidence="1">ISS37</strain>
    </source>
</reference>
<sequence>MSSVHICCLIGVSPLYTPADQLVLKLLRMLVDKKRADERVHLFECLKGAFPGYEAAECGEKTCGSHIGDDLKVHGYHVPEEADVNFFHTAILCLYMLRPGEVQSHLTEQKRRFYFFDRELTHQWTERTTVLPSADDAGSDAFFYCLASTNHPITCSQSR</sequence>
<dbReference type="AlphaFoldDB" id="A0A0V0RF42"/>
<gene>
    <name evidence="1" type="ORF">T07_1465</name>
</gene>
<name>A0A0V0RF42_9BILA</name>
<keyword evidence="2" id="KW-1185">Reference proteome</keyword>
<organism evidence="1 2">
    <name type="scientific">Trichinella nelsoni</name>
    <dbReference type="NCBI Taxonomy" id="6336"/>
    <lineage>
        <taxon>Eukaryota</taxon>
        <taxon>Metazoa</taxon>
        <taxon>Ecdysozoa</taxon>
        <taxon>Nematoda</taxon>
        <taxon>Enoplea</taxon>
        <taxon>Dorylaimia</taxon>
        <taxon>Trichinellida</taxon>
        <taxon>Trichinellidae</taxon>
        <taxon>Trichinella</taxon>
    </lineage>
</organism>
<comment type="caution">
    <text evidence="1">The sequence shown here is derived from an EMBL/GenBank/DDBJ whole genome shotgun (WGS) entry which is preliminary data.</text>
</comment>
<evidence type="ECO:0000313" key="1">
    <source>
        <dbReference type="EMBL" id="KRX13123.1"/>
    </source>
</evidence>
<dbReference type="OrthoDB" id="5929557at2759"/>
<dbReference type="EMBL" id="JYDL01000222">
    <property type="protein sequence ID" value="KRX13123.1"/>
    <property type="molecule type" value="Genomic_DNA"/>
</dbReference>